<dbReference type="Proteomes" id="UP001610728">
    <property type="component" value="Unassembled WGS sequence"/>
</dbReference>
<evidence type="ECO:0000313" key="3">
    <source>
        <dbReference type="Proteomes" id="UP001610728"/>
    </source>
</evidence>
<feature type="compositionally biased region" description="Basic and acidic residues" evidence="1">
    <location>
        <begin position="1"/>
        <end position="14"/>
    </location>
</feature>
<feature type="region of interest" description="Disordered" evidence="1">
    <location>
        <begin position="273"/>
        <end position="300"/>
    </location>
</feature>
<protein>
    <submittedName>
        <fullName evidence="2">Ribonuclease H-like domain</fullName>
    </submittedName>
</protein>
<feature type="compositionally biased region" description="Polar residues" evidence="1">
    <location>
        <begin position="20"/>
        <end position="29"/>
    </location>
</feature>
<accession>A0ABR4MRP4</accession>
<keyword evidence="3" id="KW-1185">Reference proteome</keyword>
<evidence type="ECO:0000313" key="2">
    <source>
        <dbReference type="EMBL" id="KAL2890947.1"/>
    </source>
</evidence>
<sequence>MPNHSWKEPPKKNENPLPTPSSDTQQQRPNATTVLIIKQLLQCPAVREAAGAGSLVVVPGAVFDGECGMVGLQTDDTLILSDDDFAQREAAALKEAGFLAKNREELSNSHGLKFNSSPLSMMDDGSLYLSQECQVVNIDTIDNTLKVNRGSRGKLSQPLTCEEQCVAQRARGAYVASVCQSEASFDMSTGAHHTNPDGEQVKALNLRLQWQKDNAGACHPKKDGEDYEVFQKILATLKAVLDSAIQKTLTGSELPTAFQASAWEQAIARWAKNKPRDAKAPSQAPKEGKTPGGKGSRTTLEGVRAEVQKAFSGELRIPDFREYKDEPQVQDLQVAVLNPEIPKTMELLGSGQKNDIQAPPPAQIHLALGYPCHRNTPCRSTTWWRLECYEGTLEDVRAEVQKAFSGELKIPDFREYKDEPQVQDLRVAVLNPERIPKTTELVGNERVVRRMKYKDTHATTVHPAAVQPDGDQSVMKEGTLEDVRAEVQKAFGGELKILDFREYKDEPQGTSEDTHATTVHPAAVQPDGDQSVMKEGMLEDVRAEVQKAFGGELKILDFREYKDEPQGTSEEAYDTAAYPAAFLPGMPMPPPYTLMQAREGGQLHVRAGEFLREEEAGNGGGGGFWEKFMVRNVPRNVHDASENGSEARRTTLEDVRKDIQEAFGGELKILEFREYEGEAQVQDTSV</sequence>
<organism evidence="2 3">
    <name type="scientific">Ceratocystis lukuohia</name>
    <dbReference type="NCBI Taxonomy" id="2019550"/>
    <lineage>
        <taxon>Eukaryota</taxon>
        <taxon>Fungi</taxon>
        <taxon>Dikarya</taxon>
        <taxon>Ascomycota</taxon>
        <taxon>Pezizomycotina</taxon>
        <taxon>Sordariomycetes</taxon>
        <taxon>Hypocreomycetidae</taxon>
        <taxon>Microascales</taxon>
        <taxon>Ceratocystidaceae</taxon>
        <taxon>Ceratocystis</taxon>
    </lineage>
</organism>
<proteinExistence type="predicted"/>
<dbReference type="EMBL" id="JABSNW010000001">
    <property type="protein sequence ID" value="KAL2890947.1"/>
    <property type="molecule type" value="Genomic_DNA"/>
</dbReference>
<dbReference type="RefSeq" id="XP_070862127.1">
    <property type="nucleotide sequence ID" value="XM_071005345.1"/>
</dbReference>
<reference evidence="2 3" key="1">
    <citation type="submission" date="2020-05" db="EMBL/GenBank/DDBJ databases">
        <title>Ceratocystis lukuohia genome.</title>
        <authorList>
            <person name="Harrington T.C."/>
            <person name="Kim K."/>
            <person name="Mayers C.G."/>
        </authorList>
    </citation>
    <scope>NUCLEOTIDE SEQUENCE [LARGE SCALE GENOMIC DNA]</scope>
    <source>
        <strain evidence="2 3">C4212</strain>
    </source>
</reference>
<gene>
    <name evidence="2" type="ORF">HOO65_010305</name>
</gene>
<feature type="region of interest" description="Disordered" evidence="1">
    <location>
        <begin position="1"/>
        <end position="29"/>
    </location>
</feature>
<comment type="caution">
    <text evidence="2">The sequence shown here is derived from an EMBL/GenBank/DDBJ whole genome shotgun (WGS) entry which is preliminary data.</text>
</comment>
<name>A0ABR4MRP4_9PEZI</name>
<dbReference type="GeneID" id="98114551"/>
<evidence type="ECO:0000256" key="1">
    <source>
        <dbReference type="SAM" id="MobiDB-lite"/>
    </source>
</evidence>